<organism evidence="1 2">
    <name type="scientific">Schizophyllum amplum</name>
    <dbReference type="NCBI Taxonomy" id="97359"/>
    <lineage>
        <taxon>Eukaryota</taxon>
        <taxon>Fungi</taxon>
        <taxon>Dikarya</taxon>
        <taxon>Basidiomycota</taxon>
        <taxon>Agaricomycotina</taxon>
        <taxon>Agaricomycetes</taxon>
        <taxon>Agaricomycetidae</taxon>
        <taxon>Agaricales</taxon>
        <taxon>Schizophyllaceae</taxon>
        <taxon>Schizophyllum</taxon>
    </lineage>
</organism>
<comment type="caution">
    <text evidence="1">The sequence shown here is derived from an EMBL/GenBank/DDBJ whole genome shotgun (WGS) entry which is preliminary data.</text>
</comment>
<dbReference type="EMBL" id="VDMD01000011">
    <property type="protein sequence ID" value="TRM62956.1"/>
    <property type="molecule type" value="Genomic_DNA"/>
</dbReference>
<reference evidence="1 2" key="1">
    <citation type="journal article" date="2019" name="New Phytol.">
        <title>Comparative genomics reveals unique wood-decay strategies and fruiting body development in the Schizophyllaceae.</title>
        <authorList>
            <person name="Almasi E."/>
            <person name="Sahu N."/>
            <person name="Krizsan K."/>
            <person name="Balint B."/>
            <person name="Kovacs G.M."/>
            <person name="Kiss B."/>
            <person name="Cseklye J."/>
            <person name="Drula E."/>
            <person name="Henrissat B."/>
            <person name="Nagy I."/>
            <person name="Chovatia M."/>
            <person name="Adam C."/>
            <person name="LaButti K."/>
            <person name="Lipzen A."/>
            <person name="Riley R."/>
            <person name="Grigoriev I.V."/>
            <person name="Nagy L.G."/>
        </authorList>
    </citation>
    <scope>NUCLEOTIDE SEQUENCE [LARGE SCALE GENOMIC DNA]</scope>
    <source>
        <strain evidence="1 2">NL-1724</strain>
    </source>
</reference>
<sequence>MALWKYDDLTLEDILLHCMPEDVWEGRPTDQLSVTCAELFYPKRPILPTDTERLLFHAPLVNKLIVGLPADGRNLREWEPGLSKEVYEAIGSVLPQPVFVNLCHLIWYTGGASLSHFQQYLSPSLSSLELILTRTARPHISLLSDLADRCPFVTSFNLDTESYNVEDNDKVKVLQSRLIRAWDLHSLESDVLDHSSLIFLSQSSHLTQLITSPAYTLRWIPLSLPHKAFASLCYLHLGNIDMRLCLELFQASTFTAMGRLSLCLLNPAPGDWKRLYAAIQAAHAQPHLLCSLNIEEWDCNSEDPNIEGDPVTDDHIMPLLDFTGMRKLSMRTFAGFDLIPATIERMATAWPAVEMLSLRSTFTPYWQPRRLTLYALVPLAMQCPNLCYLELEMDGTDVSIDQIPPHPNTLSPLSKLSVLWSPIHDSHAVASFLSIYFPQLATIHFNATGIPCEHWRHVRKLVMEFSNIGDHENMEAVDD</sequence>
<dbReference type="STRING" id="97359.A0A550CE27"/>
<evidence type="ECO:0000313" key="1">
    <source>
        <dbReference type="EMBL" id="TRM62956.1"/>
    </source>
</evidence>
<dbReference type="Proteomes" id="UP000320762">
    <property type="component" value="Unassembled WGS sequence"/>
</dbReference>
<dbReference type="OrthoDB" id="2841072at2759"/>
<proteinExistence type="predicted"/>
<evidence type="ECO:0000313" key="2">
    <source>
        <dbReference type="Proteomes" id="UP000320762"/>
    </source>
</evidence>
<keyword evidence="2" id="KW-1185">Reference proteome</keyword>
<protein>
    <recommendedName>
        <fullName evidence="3">F-box domain-containing protein</fullName>
    </recommendedName>
</protein>
<gene>
    <name evidence="1" type="ORF">BD626DRAFT_403511</name>
</gene>
<evidence type="ECO:0008006" key="3">
    <source>
        <dbReference type="Google" id="ProtNLM"/>
    </source>
</evidence>
<dbReference type="AlphaFoldDB" id="A0A550CE27"/>
<accession>A0A550CE27</accession>
<name>A0A550CE27_9AGAR</name>